<feature type="compositionally biased region" description="Acidic residues" evidence="1">
    <location>
        <begin position="126"/>
        <end position="137"/>
    </location>
</feature>
<evidence type="ECO:0000256" key="1">
    <source>
        <dbReference type="SAM" id="MobiDB-lite"/>
    </source>
</evidence>
<name>A0ABY4ZXV0_9CAUL</name>
<dbReference type="GO" id="GO:0008233">
    <property type="term" value="F:peptidase activity"/>
    <property type="evidence" value="ECO:0007669"/>
    <property type="project" value="UniProtKB-KW"/>
</dbReference>
<evidence type="ECO:0000313" key="2">
    <source>
        <dbReference type="EMBL" id="USQ97657.1"/>
    </source>
</evidence>
<accession>A0ABY4ZXV0</accession>
<proteinExistence type="predicted"/>
<dbReference type="SUPFAM" id="SSF101738">
    <property type="entry name" value="SspB-like"/>
    <property type="match status" value="1"/>
</dbReference>
<gene>
    <name evidence="2" type="ORF">MZV50_09045</name>
</gene>
<keyword evidence="3" id="KW-1185">Reference proteome</keyword>
<sequence>MSQTQPPEDLMQYEAMAQDALRGVVKAALKKAAAPGGLPEPHHLYITFKTKAAGVSGPQDLLGKYPDEMTIVLQHQYWDLAPGDAFFSVTLKFGGQPKRLSVPYAALTRFYDPSVQFALQFAPPEIVEDEPEPEAEPEDKTPAPAGDDGPKIVSLDQFRKK</sequence>
<dbReference type="InterPro" id="IPR007481">
    <property type="entry name" value="SspB"/>
</dbReference>
<dbReference type="InterPro" id="IPR036760">
    <property type="entry name" value="SspB-like_sf"/>
</dbReference>
<protein>
    <submittedName>
        <fullName evidence="2">ClpXP protease specificity-enhancing factor SspB</fullName>
    </submittedName>
</protein>
<keyword evidence="2" id="KW-0645">Protease</keyword>
<dbReference type="EMBL" id="CP096040">
    <property type="protein sequence ID" value="USQ97657.1"/>
    <property type="molecule type" value="Genomic_DNA"/>
</dbReference>
<organism evidence="2 3">
    <name type="scientific">Caulobacter segnis</name>
    <dbReference type="NCBI Taxonomy" id="88688"/>
    <lineage>
        <taxon>Bacteria</taxon>
        <taxon>Pseudomonadati</taxon>
        <taxon>Pseudomonadota</taxon>
        <taxon>Alphaproteobacteria</taxon>
        <taxon>Caulobacterales</taxon>
        <taxon>Caulobacteraceae</taxon>
        <taxon>Caulobacter</taxon>
    </lineage>
</organism>
<reference evidence="2 3" key="1">
    <citation type="submission" date="2022-04" db="EMBL/GenBank/DDBJ databases">
        <title>Genome sequence of soybean root-associated Caulobacter segnis RL271.</title>
        <authorList>
            <person name="Longley R."/>
            <person name="Bonito G."/>
            <person name="Trigodet F."/>
            <person name="Crosson S."/>
            <person name="Fiebig A."/>
        </authorList>
    </citation>
    <scope>NUCLEOTIDE SEQUENCE [LARGE SCALE GENOMIC DNA]</scope>
    <source>
        <strain evidence="2 3">RL271</strain>
    </source>
</reference>
<dbReference type="Gene3D" id="2.30.30.220">
    <property type="entry name" value="SspB-like"/>
    <property type="match status" value="1"/>
</dbReference>
<evidence type="ECO:0000313" key="3">
    <source>
        <dbReference type="Proteomes" id="UP001057520"/>
    </source>
</evidence>
<dbReference type="Proteomes" id="UP001057520">
    <property type="component" value="Chromosome"/>
</dbReference>
<dbReference type="GO" id="GO:0006508">
    <property type="term" value="P:proteolysis"/>
    <property type="evidence" value="ECO:0007669"/>
    <property type="project" value="UniProtKB-KW"/>
</dbReference>
<feature type="region of interest" description="Disordered" evidence="1">
    <location>
        <begin position="122"/>
        <end position="161"/>
    </location>
</feature>
<keyword evidence="2" id="KW-0378">Hydrolase</keyword>
<dbReference type="Pfam" id="PF04386">
    <property type="entry name" value="SspB"/>
    <property type="match status" value="1"/>
</dbReference>